<evidence type="ECO:0000313" key="5">
    <source>
        <dbReference type="Proteomes" id="UP000586976"/>
    </source>
</evidence>
<protein>
    <submittedName>
        <fullName evidence="4">Substrate-binding domain-containing protein</fullName>
    </submittedName>
</protein>
<evidence type="ECO:0000256" key="1">
    <source>
        <dbReference type="ARBA" id="ARBA00004196"/>
    </source>
</evidence>
<proteinExistence type="predicted"/>
<keyword evidence="2" id="KW-0732">Signal</keyword>
<gene>
    <name evidence="4" type="ORF">H1V43_27045</name>
</gene>
<dbReference type="Pfam" id="PF13407">
    <property type="entry name" value="Peripla_BP_4"/>
    <property type="match status" value="1"/>
</dbReference>
<dbReference type="GO" id="GO:0030288">
    <property type="term" value="C:outer membrane-bounded periplasmic space"/>
    <property type="evidence" value="ECO:0007669"/>
    <property type="project" value="TreeGrafter"/>
</dbReference>
<evidence type="ECO:0000313" key="4">
    <source>
        <dbReference type="EMBL" id="MBA4864942.1"/>
    </source>
</evidence>
<dbReference type="AlphaFoldDB" id="A0A7W2D541"/>
<sequence>MSKRLRDAVLAGVAVSLIAGLGACGQAGESSGGHASGRGGPKIGLLLPEHQTARYETFDRPLVEKKIKELCSDCTVEYANAHGDVATQLQQVDTMILKQIDVLILGAVDTRYLGGAVHEAQDAGIPVISYDRLVEGPVAAYVSYGSREISKAQGEALLEGLGNKADGGQVVRVEGPEMTPWATFVLKDKVKIKTYQAAAWDAGQAQAIMSRAIADLGASNIDGVWAANDAIAAGVISALKAARIRPLPPVAGQDAELGAVQRIVSGEQYSTVYKPYQPEADAAATMAIALGRGQEIGTMAKDRVSSSTTKNIPAVLLTPISMTVHNIKSTVVKDGTYMIDQICTPKYRSACQEAGLIE</sequence>
<dbReference type="PROSITE" id="PS51257">
    <property type="entry name" value="PROKAR_LIPOPROTEIN"/>
    <property type="match status" value="1"/>
</dbReference>
<keyword evidence="5" id="KW-1185">Reference proteome</keyword>
<dbReference type="Gene3D" id="3.40.50.2300">
    <property type="match status" value="2"/>
</dbReference>
<dbReference type="GO" id="GO:0030246">
    <property type="term" value="F:carbohydrate binding"/>
    <property type="evidence" value="ECO:0007669"/>
    <property type="project" value="TreeGrafter"/>
</dbReference>
<organism evidence="4 5">
    <name type="scientific">Streptomyces himalayensis subsp. aureolus</name>
    <dbReference type="NCBI Taxonomy" id="2758039"/>
    <lineage>
        <taxon>Bacteria</taxon>
        <taxon>Bacillati</taxon>
        <taxon>Actinomycetota</taxon>
        <taxon>Actinomycetes</taxon>
        <taxon>Kitasatosporales</taxon>
        <taxon>Streptomycetaceae</taxon>
        <taxon>Streptomyces</taxon>
        <taxon>Streptomyces himalayensis</taxon>
    </lineage>
</organism>
<comment type="caution">
    <text evidence="4">The sequence shown here is derived from an EMBL/GenBank/DDBJ whole genome shotgun (WGS) entry which is preliminary data.</text>
</comment>
<dbReference type="PANTHER" id="PTHR30036:SF1">
    <property type="entry name" value="D-XYLOSE-BINDING PERIPLASMIC PROTEIN"/>
    <property type="match status" value="1"/>
</dbReference>
<evidence type="ECO:0000259" key="3">
    <source>
        <dbReference type="Pfam" id="PF13407"/>
    </source>
</evidence>
<dbReference type="SUPFAM" id="SSF53822">
    <property type="entry name" value="Periplasmic binding protein-like I"/>
    <property type="match status" value="1"/>
</dbReference>
<dbReference type="PANTHER" id="PTHR30036">
    <property type="entry name" value="D-XYLOSE-BINDING PERIPLASMIC PROTEIN"/>
    <property type="match status" value="1"/>
</dbReference>
<dbReference type="InterPro" id="IPR025997">
    <property type="entry name" value="SBP_2_dom"/>
</dbReference>
<dbReference type="InterPro" id="IPR028082">
    <property type="entry name" value="Peripla_BP_I"/>
</dbReference>
<evidence type="ECO:0000256" key="2">
    <source>
        <dbReference type="ARBA" id="ARBA00022729"/>
    </source>
</evidence>
<dbReference type="Proteomes" id="UP000586976">
    <property type="component" value="Unassembled WGS sequence"/>
</dbReference>
<name>A0A7W2D541_9ACTN</name>
<reference evidence="4 5" key="1">
    <citation type="submission" date="2020-07" db="EMBL/GenBank/DDBJ databases">
        <title>Streptomyces isolated from Indian soil.</title>
        <authorList>
            <person name="Mandal S."/>
            <person name="Maiti P.K."/>
        </authorList>
    </citation>
    <scope>NUCLEOTIDE SEQUENCE [LARGE SCALE GENOMIC DNA]</scope>
    <source>
        <strain evidence="4 5">PSKA54</strain>
    </source>
</reference>
<accession>A0A7W2D541</accession>
<comment type="subcellular location">
    <subcellularLocation>
        <location evidence="1">Cell envelope</location>
    </subcellularLocation>
</comment>
<dbReference type="EMBL" id="JACEQY010000035">
    <property type="protein sequence ID" value="MBA4864942.1"/>
    <property type="molecule type" value="Genomic_DNA"/>
</dbReference>
<dbReference type="InterPro" id="IPR050555">
    <property type="entry name" value="Bact_Solute-Bind_Prot2"/>
</dbReference>
<feature type="domain" description="Periplasmic binding protein" evidence="3">
    <location>
        <begin position="43"/>
        <end position="294"/>
    </location>
</feature>